<dbReference type="GO" id="GO:0003676">
    <property type="term" value="F:nucleic acid binding"/>
    <property type="evidence" value="ECO:0007669"/>
    <property type="project" value="InterPro"/>
</dbReference>
<dbReference type="InterPro" id="IPR056924">
    <property type="entry name" value="SH3_Tf2-1"/>
</dbReference>
<dbReference type="Gene3D" id="3.30.420.10">
    <property type="entry name" value="Ribonuclease H-like superfamily/Ribonuclease H"/>
    <property type="match status" value="1"/>
</dbReference>
<organism evidence="3 4">
    <name type="scientific">Purpureocillium lavendulum</name>
    <dbReference type="NCBI Taxonomy" id="1247861"/>
    <lineage>
        <taxon>Eukaryota</taxon>
        <taxon>Fungi</taxon>
        <taxon>Dikarya</taxon>
        <taxon>Ascomycota</taxon>
        <taxon>Pezizomycotina</taxon>
        <taxon>Sordariomycetes</taxon>
        <taxon>Hypocreomycetidae</taxon>
        <taxon>Hypocreales</taxon>
        <taxon>Ophiocordycipitaceae</taxon>
        <taxon>Purpureocillium</taxon>
    </lineage>
</organism>
<keyword evidence="4" id="KW-1185">Reference proteome</keyword>
<evidence type="ECO:0000313" key="3">
    <source>
        <dbReference type="EMBL" id="KAJ6436816.1"/>
    </source>
</evidence>
<dbReference type="Pfam" id="PF00385">
    <property type="entry name" value="Chromo"/>
    <property type="match status" value="1"/>
</dbReference>
<reference evidence="3" key="1">
    <citation type="submission" date="2023-01" db="EMBL/GenBank/DDBJ databases">
        <title>The growth and conidiation of Purpureocillium lavendulum are regulated by nitrogen source and histone H3K14 acetylation.</title>
        <authorList>
            <person name="Tang P."/>
            <person name="Han J."/>
            <person name="Zhang C."/>
            <person name="Tang P."/>
            <person name="Qi F."/>
            <person name="Zhang K."/>
            <person name="Liang L."/>
        </authorList>
    </citation>
    <scope>NUCLEOTIDE SEQUENCE</scope>
    <source>
        <strain evidence="3">YMF1.00683</strain>
    </source>
</reference>
<gene>
    <name evidence="3" type="ORF">O9K51_10583</name>
</gene>
<dbReference type="InterPro" id="IPR036397">
    <property type="entry name" value="RNaseH_sf"/>
</dbReference>
<evidence type="ECO:0000256" key="1">
    <source>
        <dbReference type="ARBA" id="ARBA00011353"/>
    </source>
</evidence>
<comment type="subunit">
    <text evidence="1">Component of the NuA4 histone acetyltransferase complex.</text>
</comment>
<protein>
    <submittedName>
        <fullName evidence="3">Nitrogen assimilation transcription factor nit-4</fullName>
    </submittedName>
</protein>
<sequence>MNQEIEKLLRAWVTYAQTNWGDLLPVVSAALNNRDATATGMSTFFFTHGYHMDPIQLKGDRPAATKPGQKVAEDFVARIQEASDWAQAALAWAQDRQERAANKHKKAAPNYKVGDWVYLDLRNVKTARPSKKLDWLHAKYRVIEQTSSHSYKLDVPGRIHPVFHVDLLRPASANPLPSQKIEDLREGPMLVDGHEEWLVERILDEKVVGRGKNRSRKLLVKWHSYTTPTWEPLDHLKDTEAFEKWESTPKEVVKIRQHKQQRLKGGRR</sequence>
<dbReference type="InterPro" id="IPR023780">
    <property type="entry name" value="Chromo_domain"/>
</dbReference>
<dbReference type="InterPro" id="IPR000953">
    <property type="entry name" value="Chromo/chromo_shadow_dom"/>
</dbReference>
<comment type="caution">
    <text evidence="3">The sequence shown here is derived from an EMBL/GenBank/DDBJ whole genome shotgun (WGS) entry which is preliminary data.</text>
</comment>
<name>A0AB34FDC2_9HYPO</name>
<dbReference type="PROSITE" id="PS50013">
    <property type="entry name" value="CHROMO_2"/>
    <property type="match status" value="1"/>
</dbReference>
<proteinExistence type="predicted"/>
<dbReference type="Pfam" id="PF24626">
    <property type="entry name" value="SH3_Tf2-1"/>
    <property type="match status" value="1"/>
</dbReference>
<dbReference type="InterPro" id="IPR016197">
    <property type="entry name" value="Chromo-like_dom_sf"/>
</dbReference>
<dbReference type="Proteomes" id="UP001163105">
    <property type="component" value="Unassembled WGS sequence"/>
</dbReference>
<dbReference type="Gene3D" id="2.40.50.40">
    <property type="match status" value="1"/>
</dbReference>
<dbReference type="SMART" id="SM00298">
    <property type="entry name" value="CHROMO"/>
    <property type="match status" value="1"/>
</dbReference>
<evidence type="ECO:0000313" key="4">
    <source>
        <dbReference type="Proteomes" id="UP001163105"/>
    </source>
</evidence>
<dbReference type="EMBL" id="JAQHRD010000016">
    <property type="protein sequence ID" value="KAJ6436816.1"/>
    <property type="molecule type" value="Genomic_DNA"/>
</dbReference>
<dbReference type="GO" id="GO:0006338">
    <property type="term" value="P:chromatin remodeling"/>
    <property type="evidence" value="ECO:0007669"/>
    <property type="project" value="UniProtKB-ARBA"/>
</dbReference>
<feature type="domain" description="Chromo" evidence="2">
    <location>
        <begin position="197"/>
        <end position="246"/>
    </location>
</feature>
<dbReference type="SUPFAM" id="SSF54160">
    <property type="entry name" value="Chromo domain-like"/>
    <property type="match status" value="1"/>
</dbReference>
<dbReference type="PANTHER" id="PTHR46148">
    <property type="entry name" value="CHROMO DOMAIN-CONTAINING PROTEIN"/>
    <property type="match status" value="1"/>
</dbReference>
<evidence type="ECO:0000259" key="2">
    <source>
        <dbReference type="PROSITE" id="PS50013"/>
    </source>
</evidence>
<accession>A0AB34FDC2</accession>
<dbReference type="PANTHER" id="PTHR46148:SF54">
    <property type="entry name" value="RETROTRANSPOSON-LIKE PROTEIN"/>
    <property type="match status" value="1"/>
</dbReference>
<dbReference type="AlphaFoldDB" id="A0AB34FDC2"/>